<sequence>TWVICKKSKSNPATSRNTSSVPLNRVNQIKLCRVFVGVIVSKPLSNNKEVIAMKMQGVALSPKNTSTLQHHLHTSVELEHHHLRVISDHCVVRRCSCVVKRIQRCDRKISLENPIRLFQIVGLNEGNR</sequence>
<name>A0A151QWA8_CAJCA</name>
<protein>
    <submittedName>
        <fullName evidence="1">Uncharacterized protein</fullName>
    </submittedName>
</protein>
<organism evidence="1 2">
    <name type="scientific">Cajanus cajan</name>
    <name type="common">Pigeon pea</name>
    <name type="synonym">Cajanus indicus</name>
    <dbReference type="NCBI Taxonomy" id="3821"/>
    <lineage>
        <taxon>Eukaryota</taxon>
        <taxon>Viridiplantae</taxon>
        <taxon>Streptophyta</taxon>
        <taxon>Embryophyta</taxon>
        <taxon>Tracheophyta</taxon>
        <taxon>Spermatophyta</taxon>
        <taxon>Magnoliopsida</taxon>
        <taxon>eudicotyledons</taxon>
        <taxon>Gunneridae</taxon>
        <taxon>Pentapetalae</taxon>
        <taxon>rosids</taxon>
        <taxon>fabids</taxon>
        <taxon>Fabales</taxon>
        <taxon>Fabaceae</taxon>
        <taxon>Papilionoideae</taxon>
        <taxon>50 kb inversion clade</taxon>
        <taxon>NPAAA clade</taxon>
        <taxon>indigoferoid/millettioid clade</taxon>
        <taxon>Phaseoleae</taxon>
        <taxon>Cajanus</taxon>
    </lineage>
</organism>
<gene>
    <name evidence="1" type="ORF">KK1_044381</name>
</gene>
<evidence type="ECO:0000313" key="2">
    <source>
        <dbReference type="Proteomes" id="UP000075243"/>
    </source>
</evidence>
<keyword evidence="2" id="KW-1185">Reference proteome</keyword>
<dbReference type="Gramene" id="C.cajan_42426.t">
    <property type="protein sequence ID" value="C.cajan_42426.t.cds1"/>
    <property type="gene ID" value="C.cajan_42426"/>
</dbReference>
<dbReference type="EMBL" id="KQ484547">
    <property type="protein sequence ID" value="KYP34648.1"/>
    <property type="molecule type" value="Genomic_DNA"/>
</dbReference>
<reference evidence="1" key="1">
    <citation type="journal article" date="2012" name="Nat. Biotechnol.">
        <title>Draft genome sequence of pigeonpea (Cajanus cajan), an orphan legume crop of resource-poor farmers.</title>
        <authorList>
            <person name="Varshney R.K."/>
            <person name="Chen W."/>
            <person name="Li Y."/>
            <person name="Bharti A.K."/>
            <person name="Saxena R.K."/>
            <person name="Schlueter J.A."/>
            <person name="Donoghue M.T."/>
            <person name="Azam S."/>
            <person name="Fan G."/>
            <person name="Whaley A.M."/>
            <person name="Farmer A.D."/>
            <person name="Sheridan J."/>
            <person name="Iwata A."/>
            <person name="Tuteja R."/>
            <person name="Penmetsa R.V."/>
            <person name="Wu W."/>
            <person name="Upadhyaya H.D."/>
            <person name="Yang S.P."/>
            <person name="Shah T."/>
            <person name="Saxena K.B."/>
            <person name="Michael T."/>
            <person name="McCombie W.R."/>
            <person name="Yang B."/>
            <person name="Zhang G."/>
            <person name="Yang H."/>
            <person name="Wang J."/>
            <person name="Spillane C."/>
            <person name="Cook D.R."/>
            <person name="May G.D."/>
            <person name="Xu X."/>
            <person name="Jackson S.A."/>
        </authorList>
    </citation>
    <scope>NUCLEOTIDE SEQUENCE [LARGE SCALE GENOMIC DNA]</scope>
</reference>
<dbReference type="Proteomes" id="UP000075243">
    <property type="component" value="Unassembled WGS sequence"/>
</dbReference>
<feature type="non-terminal residue" evidence="1">
    <location>
        <position position="1"/>
    </location>
</feature>
<evidence type="ECO:0000313" key="1">
    <source>
        <dbReference type="EMBL" id="KYP34648.1"/>
    </source>
</evidence>
<accession>A0A151QWA8</accession>
<proteinExistence type="predicted"/>
<dbReference type="AlphaFoldDB" id="A0A151QWA8"/>